<evidence type="ECO:0000313" key="3">
    <source>
        <dbReference type="Proteomes" id="UP000279089"/>
    </source>
</evidence>
<keyword evidence="3" id="KW-1185">Reference proteome</keyword>
<sequence length="50" mass="5233">MRNERVTISAAMCIIIGLVIGFAIKRVHIGLMIGLALGLLGGGLLSKRGK</sequence>
<name>A0A3N4MHY2_9BACT</name>
<dbReference type="RefSeq" id="WP_120515828.1">
    <property type="nucleotide sequence ID" value="NZ_QXZY01000004.1"/>
</dbReference>
<dbReference type="AlphaFoldDB" id="A0A3N4MHY2"/>
<evidence type="ECO:0000256" key="1">
    <source>
        <dbReference type="SAM" id="Phobius"/>
    </source>
</evidence>
<reference evidence="3" key="1">
    <citation type="submission" date="2018-11" db="EMBL/GenBank/DDBJ databases">
        <title>Chitinophaga lutea sp.nov., isolate from arsenic contaminated soil.</title>
        <authorList>
            <person name="Zong Y."/>
        </authorList>
    </citation>
    <scope>NUCLEOTIDE SEQUENCE [LARGE SCALE GENOMIC DNA]</scope>
    <source>
        <strain evidence="3">YLT18</strain>
    </source>
</reference>
<feature type="transmembrane region" description="Helical" evidence="1">
    <location>
        <begin position="7"/>
        <end position="24"/>
    </location>
</feature>
<accession>A0A3N4MHY2</accession>
<keyword evidence="1" id="KW-0812">Transmembrane</keyword>
<keyword evidence="1" id="KW-1133">Transmembrane helix</keyword>
<dbReference type="Proteomes" id="UP000279089">
    <property type="component" value="Unassembled WGS sequence"/>
</dbReference>
<feature type="transmembrane region" description="Helical" evidence="1">
    <location>
        <begin position="30"/>
        <end position="46"/>
    </location>
</feature>
<proteinExistence type="predicted"/>
<dbReference type="EMBL" id="RMBX01000010">
    <property type="protein sequence ID" value="RPD39690.1"/>
    <property type="molecule type" value="Genomic_DNA"/>
</dbReference>
<evidence type="ECO:0000313" key="2">
    <source>
        <dbReference type="EMBL" id="RPD39690.1"/>
    </source>
</evidence>
<protein>
    <submittedName>
        <fullName evidence="2">Septum formation initiator</fullName>
    </submittedName>
</protein>
<comment type="caution">
    <text evidence="2">The sequence shown here is derived from an EMBL/GenBank/DDBJ whole genome shotgun (WGS) entry which is preliminary data.</text>
</comment>
<organism evidence="2 3">
    <name type="scientific">Chitinophaga barathri</name>
    <dbReference type="NCBI Taxonomy" id="1647451"/>
    <lineage>
        <taxon>Bacteria</taxon>
        <taxon>Pseudomonadati</taxon>
        <taxon>Bacteroidota</taxon>
        <taxon>Chitinophagia</taxon>
        <taxon>Chitinophagales</taxon>
        <taxon>Chitinophagaceae</taxon>
        <taxon>Chitinophaga</taxon>
    </lineage>
</organism>
<gene>
    <name evidence="2" type="ORF">EG028_18790</name>
</gene>
<keyword evidence="1" id="KW-0472">Membrane</keyword>